<evidence type="ECO:0000313" key="2">
    <source>
        <dbReference type="EMBL" id="KKL57742.1"/>
    </source>
</evidence>
<name>A0A0F9G2Z1_9ZZZZ</name>
<dbReference type="InterPro" id="IPR002347">
    <property type="entry name" value="SDR_fam"/>
</dbReference>
<organism evidence="2">
    <name type="scientific">marine sediment metagenome</name>
    <dbReference type="NCBI Taxonomy" id="412755"/>
    <lineage>
        <taxon>unclassified sequences</taxon>
        <taxon>metagenomes</taxon>
        <taxon>ecological metagenomes</taxon>
    </lineage>
</organism>
<dbReference type="PANTHER" id="PTHR43157:SF31">
    <property type="entry name" value="PHOSPHATIDYLINOSITOL-GLYCAN BIOSYNTHESIS CLASS F PROTEIN"/>
    <property type="match status" value="1"/>
</dbReference>
<comment type="caution">
    <text evidence="2">The sequence shown here is derived from an EMBL/GenBank/DDBJ whole genome shotgun (WGS) entry which is preliminary data.</text>
</comment>
<dbReference type="GO" id="GO:0016491">
    <property type="term" value="F:oxidoreductase activity"/>
    <property type="evidence" value="ECO:0007669"/>
    <property type="project" value="UniProtKB-KW"/>
</dbReference>
<dbReference type="PANTHER" id="PTHR43157">
    <property type="entry name" value="PHOSPHATIDYLINOSITOL-GLYCAN BIOSYNTHESIS CLASS F PROTEIN-RELATED"/>
    <property type="match status" value="1"/>
</dbReference>
<dbReference type="InterPro" id="IPR036291">
    <property type="entry name" value="NAD(P)-bd_dom_sf"/>
</dbReference>
<sequence>MDFPKNFFRKYERLDVLIHNAAIFDITQKDVVYTSEGIEAVWATNHLGPVLLTKLLLDVIENSEQGRIITISSKGLKAKPLLKVYLEDPEFRKKKFSLVDA</sequence>
<accession>A0A0F9G2Z1</accession>
<gene>
    <name evidence="2" type="ORF">LCGC14_2232340</name>
</gene>
<keyword evidence="1" id="KW-0560">Oxidoreductase</keyword>
<dbReference type="Gene3D" id="3.40.50.720">
    <property type="entry name" value="NAD(P)-binding Rossmann-like Domain"/>
    <property type="match status" value="1"/>
</dbReference>
<proteinExistence type="predicted"/>
<reference evidence="2" key="1">
    <citation type="journal article" date="2015" name="Nature">
        <title>Complex archaea that bridge the gap between prokaryotes and eukaryotes.</title>
        <authorList>
            <person name="Spang A."/>
            <person name="Saw J.H."/>
            <person name="Jorgensen S.L."/>
            <person name="Zaremba-Niedzwiedzka K."/>
            <person name="Martijn J."/>
            <person name="Lind A.E."/>
            <person name="van Eijk R."/>
            <person name="Schleper C."/>
            <person name="Guy L."/>
            <person name="Ettema T.J."/>
        </authorList>
    </citation>
    <scope>NUCLEOTIDE SEQUENCE</scope>
</reference>
<dbReference type="Pfam" id="PF00106">
    <property type="entry name" value="adh_short"/>
    <property type="match status" value="1"/>
</dbReference>
<dbReference type="AlphaFoldDB" id="A0A0F9G2Z1"/>
<dbReference type="EMBL" id="LAZR01030062">
    <property type="protein sequence ID" value="KKL57742.1"/>
    <property type="molecule type" value="Genomic_DNA"/>
</dbReference>
<evidence type="ECO:0000256" key="1">
    <source>
        <dbReference type="ARBA" id="ARBA00023002"/>
    </source>
</evidence>
<dbReference type="SUPFAM" id="SSF51735">
    <property type="entry name" value="NAD(P)-binding Rossmann-fold domains"/>
    <property type="match status" value="1"/>
</dbReference>
<protein>
    <submittedName>
        <fullName evidence="2">Uncharacterized protein</fullName>
    </submittedName>
</protein>